<reference evidence="3 4" key="1">
    <citation type="submission" date="2013-07" db="EMBL/GenBank/DDBJ databases">
        <authorList>
            <person name="Weinstock G."/>
            <person name="Sodergren E."/>
            <person name="Wylie T."/>
            <person name="Fulton L."/>
            <person name="Fulton R."/>
            <person name="Fronick C."/>
            <person name="O'Laughlin M."/>
            <person name="Godfrey J."/>
            <person name="Miner T."/>
            <person name="Herter B."/>
            <person name="Appelbaum E."/>
            <person name="Cordes M."/>
            <person name="Lek S."/>
            <person name="Wollam A."/>
            <person name="Pepin K.H."/>
            <person name="Palsikar V.B."/>
            <person name="Mitreva M."/>
            <person name="Wilson R.K."/>
        </authorList>
    </citation>
    <scope>NUCLEOTIDE SEQUENCE [LARGE SCALE GENOMIC DNA]</scope>
    <source>
        <strain evidence="3 4">ATCC 27760</strain>
    </source>
</reference>
<feature type="coiled-coil region" evidence="1">
    <location>
        <begin position="62"/>
        <end position="89"/>
    </location>
</feature>
<dbReference type="OrthoDB" id="1823124at2"/>
<feature type="transmembrane region" description="Helical" evidence="2">
    <location>
        <begin position="37"/>
        <end position="60"/>
    </location>
</feature>
<comment type="caution">
    <text evidence="3">The sequence shown here is derived from an EMBL/GenBank/DDBJ whole genome shotgun (WGS) entry which is preliminary data.</text>
</comment>
<evidence type="ECO:0000313" key="3">
    <source>
        <dbReference type="EMBL" id="ERJ96514.1"/>
    </source>
</evidence>
<dbReference type="AlphaFoldDB" id="U2M439"/>
<organism evidence="3 4">
    <name type="scientific">Ruminococcus callidus ATCC 27760</name>
    <dbReference type="NCBI Taxonomy" id="411473"/>
    <lineage>
        <taxon>Bacteria</taxon>
        <taxon>Bacillati</taxon>
        <taxon>Bacillota</taxon>
        <taxon>Clostridia</taxon>
        <taxon>Eubacteriales</taxon>
        <taxon>Oscillospiraceae</taxon>
        <taxon>Ruminococcus</taxon>
    </lineage>
</organism>
<gene>
    <name evidence="3" type="ORF">RUMCAL_01119</name>
</gene>
<keyword evidence="2" id="KW-0812">Transmembrane</keyword>
<keyword evidence="1" id="KW-0175">Coiled coil</keyword>
<evidence type="ECO:0000256" key="1">
    <source>
        <dbReference type="SAM" id="Coils"/>
    </source>
</evidence>
<protein>
    <recommendedName>
        <fullName evidence="5">Cell division protein FtsL</fullName>
    </recommendedName>
</protein>
<dbReference type="PATRIC" id="fig|411473.3.peg.921"/>
<accession>U2M439</accession>
<keyword evidence="2" id="KW-1133">Transmembrane helix</keyword>
<dbReference type="eggNOG" id="COG2919">
    <property type="taxonomic scope" value="Bacteria"/>
</dbReference>
<dbReference type="EMBL" id="AWVF01000131">
    <property type="protein sequence ID" value="ERJ96514.1"/>
    <property type="molecule type" value="Genomic_DNA"/>
</dbReference>
<sequence>MAGNAKKQPEKPAETDSKKSTSTRFLMFRFSPEKRGAAIKVFIAGVLALLMFSQVISSYMQLNEVYSSISDANSELSNLRSENVRMQTELEGKASIRNIKDYAENHLGLQKLDQSQIQYIEIQKEDTVEIDGEEQNIFVRLKHKCEDILAYLRG</sequence>
<evidence type="ECO:0000313" key="4">
    <source>
        <dbReference type="Proteomes" id="UP000016662"/>
    </source>
</evidence>
<keyword evidence="2" id="KW-0472">Membrane</keyword>
<name>U2M439_9FIRM</name>
<evidence type="ECO:0000256" key="2">
    <source>
        <dbReference type="SAM" id="Phobius"/>
    </source>
</evidence>
<dbReference type="STRING" id="411473.RUMCAL_01119"/>
<proteinExistence type="predicted"/>
<keyword evidence="4" id="KW-1185">Reference proteome</keyword>
<dbReference type="GeneID" id="93692568"/>
<dbReference type="RefSeq" id="WP_021682580.1">
    <property type="nucleotide sequence ID" value="NZ_KI260426.1"/>
</dbReference>
<evidence type="ECO:0008006" key="5">
    <source>
        <dbReference type="Google" id="ProtNLM"/>
    </source>
</evidence>
<dbReference type="HOGENOM" id="CLU_1702953_0_0_9"/>
<dbReference type="Proteomes" id="UP000016662">
    <property type="component" value="Unassembled WGS sequence"/>
</dbReference>